<evidence type="ECO:0008006" key="3">
    <source>
        <dbReference type="Google" id="ProtNLM"/>
    </source>
</evidence>
<organism evidence="1 2">
    <name type="scientific">Podarcis lilfordi</name>
    <name type="common">Lilford's wall lizard</name>
    <dbReference type="NCBI Taxonomy" id="74358"/>
    <lineage>
        <taxon>Eukaryota</taxon>
        <taxon>Metazoa</taxon>
        <taxon>Chordata</taxon>
        <taxon>Craniata</taxon>
        <taxon>Vertebrata</taxon>
        <taxon>Euteleostomi</taxon>
        <taxon>Lepidosauria</taxon>
        <taxon>Squamata</taxon>
        <taxon>Bifurcata</taxon>
        <taxon>Unidentata</taxon>
        <taxon>Episquamata</taxon>
        <taxon>Laterata</taxon>
        <taxon>Lacertibaenia</taxon>
        <taxon>Lacertidae</taxon>
        <taxon>Podarcis</taxon>
    </lineage>
</organism>
<evidence type="ECO:0000313" key="2">
    <source>
        <dbReference type="Proteomes" id="UP001178461"/>
    </source>
</evidence>
<dbReference type="Proteomes" id="UP001178461">
    <property type="component" value="Chromosome 10"/>
</dbReference>
<dbReference type="InterPro" id="IPR011992">
    <property type="entry name" value="EF-hand-dom_pair"/>
</dbReference>
<dbReference type="AlphaFoldDB" id="A0AA35KYP0"/>
<keyword evidence="2" id="KW-1185">Reference proteome</keyword>
<name>A0AA35KYP0_9SAUR</name>
<dbReference type="SUPFAM" id="SSF47473">
    <property type="entry name" value="EF-hand"/>
    <property type="match status" value="1"/>
</dbReference>
<sequence>MGSNSSRTLDDLQTLEIHHWYKKFMTECPSGQLTEHEFKHFFGLRGLDPEANQYIEQMFHTFDMNKVGQGCWAQLRQFSKANELAVVATKVAVTF</sequence>
<protein>
    <recommendedName>
        <fullName evidence="3">EF-hand domain-containing protein</fullName>
    </recommendedName>
</protein>
<dbReference type="Gene3D" id="1.10.238.10">
    <property type="entry name" value="EF-hand"/>
    <property type="match status" value="1"/>
</dbReference>
<dbReference type="EMBL" id="OX395135">
    <property type="protein sequence ID" value="CAI5786692.1"/>
    <property type="molecule type" value="Genomic_DNA"/>
</dbReference>
<accession>A0AA35KYP0</accession>
<gene>
    <name evidence="1" type="ORF">PODLI_1B002729</name>
</gene>
<proteinExistence type="predicted"/>
<evidence type="ECO:0000313" key="1">
    <source>
        <dbReference type="EMBL" id="CAI5786692.1"/>
    </source>
</evidence>
<reference evidence="1" key="1">
    <citation type="submission" date="2022-12" db="EMBL/GenBank/DDBJ databases">
        <authorList>
            <person name="Alioto T."/>
            <person name="Alioto T."/>
            <person name="Gomez Garrido J."/>
        </authorList>
    </citation>
    <scope>NUCLEOTIDE SEQUENCE</scope>
</reference>